<dbReference type="AlphaFoldDB" id="A0A1A9UWM2"/>
<keyword evidence="2" id="KW-1185">Reference proteome</keyword>
<evidence type="ECO:0000313" key="2">
    <source>
        <dbReference type="Proteomes" id="UP000078200"/>
    </source>
</evidence>
<proteinExistence type="predicted"/>
<organism evidence="1 2">
    <name type="scientific">Glossina austeni</name>
    <name type="common">Savannah tsetse fly</name>
    <dbReference type="NCBI Taxonomy" id="7395"/>
    <lineage>
        <taxon>Eukaryota</taxon>
        <taxon>Metazoa</taxon>
        <taxon>Ecdysozoa</taxon>
        <taxon>Arthropoda</taxon>
        <taxon>Hexapoda</taxon>
        <taxon>Insecta</taxon>
        <taxon>Pterygota</taxon>
        <taxon>Neoptera</taxon>
        <taxon>Endopterygota</taxon>
        <taxon>Diptera</taxon>
        <taxon>Brachycera</taxon>
        <taxon>Muscomorpha</taxon>
        <taxon>Hippoboscoidea</taxon>
        <taxon>Glossinidae</taxon>
        <taxon>Glossina</taxon>
    </lineage>
</organism>
<protein>
    <submittedName>
        <fullName evidence="1">Uncharacterized protein</fullName>
    </submittedName>
</protein>
<dbReference type="Proteomes" id="UP000078200">
    <property type="component" value="Unassembled WGS sequence"/>
</dbReference>
<evidence type="ECO:0000313" key="1">
    <source>
        <dbReference type="EnsemblMetazoa" id="GAUT018198-PA"/>
    </source>
</evidence>
<name>A0A1A9UWM2_GLOAU</name>
<dbReference type="STRING" id="7395.A0A1A9UWM2"/>
<reference evidence="1" key="1">
    <citation type="submission" date="2020-05" db="UniProtKB">
        <authorList>
            <consortium name="EnsemblMetazoa"/>
        </authorList>
    </citation>
    <scope>IDENTIFICATION</scope>
    <source>
        <strain evidence="1">TTRI</strain>
    </source>
</reference>
<dbReference type="EnsemblMetazoa" id="GAUT018198-RA">
    <property type="protein sequence ID" value="GAUT018198-PA"/>
    <property type="gene ID" value="GAUT018198"/>
</dbReference>
<sequence length="156" mass="18082">MTKKYEIMGKLWLRNKVETLEEELRKNPLSFVMTPFLVINAKALTEYNAILKNLLKSKKFIVLIPNTDHQDCFYYLNCGRSAEIDKISVREQFKETIQAMQALGVDPRQVCSENIKNVFVLSVNTASKPLILPHQVYRRDQETSPWTLLDYALTAN</sequence>
<dbReference type="VEuPathDB" id="VectorBase:GAUT018198"/>
<accession>A0A1A9UWM2</accession>